<reference evidence="2 3" key="1">
    <citation type="journal article" date="2022" name="Allergy">
        <title>Genome assembly and annotation of Periplaneta americana reveal a comprehensive cockroach allergen profile.</title>
        <authorList>
            <person name="Wang L."/>
            <person name="Xiong Q."/>
            <person name="Saelim N."/>
            <person name="Wang L."/>
            <person name="Nong W."/>
            <person name="Wan A.T."/>
            <person name="Shi M."/>
            <person name="Liu X."/>
            <person name="Cao Q."/>
            <person name="Hui J.H.L."/>
            <person name="Sookrung N."/>
            <person name="Leung T.F."/>
            <person name="Tungtrongchitr A."/>
            <person name="Tsui S.K.W."/>
        </authorList>
    </citation>
    <scope>NUCLEOTIDE SEQUENCE [LARGE SCALE GENOMIC DNA]</scope>
    <source>
        <strain evidence="2">PWHHKU_190912</strain>
    </source>
</reference>
<dbReference type="Proteomes" id="UP001148838">
    <property type="component" value="Unassembled WGS sequence"/>
</dbReference>
<evidence type="ECO:0000313" key="2">
    <source>
        <dbReference type="EMBL" id="KAJ4440460.1"/>
    </source>
</evidence>
<dbReference type="PANTHER" id="PTHR47027">
    <property type="entry name" value="REVERSE TRANSCRIPTASE DOMAIN-CONTAINING PROTEIN"/>
    <property type="match status" value="1"/>
</dbReference>
<gene>
    <name evidence="2" type="ORF">ANN_08601</name>
</gene>
<evidence type="ECO:0000259" key="1">
    <source>
        <dbReference type="Pfam" id="PF00078"/>
    </source>
</evidence>
<organism evidence="2 3">
    <name type="scientific">Periplaneta americana</name>
    <name type="common">American cockroach</name>
    <name type="synonym">Blatta americana</name>
    <dbReference type="NCBI Taxonomy" id="6978"/>
    <lineage>
        <taxon>Eukaryota</taxon>
        <taxon>Metazoa</taxon>
        <taxon>Ecdysozoa</taxon>
        <taxon>Arthropoda</taxon>
        <taxon>Hexapoda</taxon>
        <taxon>Insecta</taxon>
        <taxon>Pterygota</taxon>
        <taxon>Neoptera</taxon>
        <taxon>Polyneoptera</taxon>
        <taxon>Dictyoptera</taxon>
        <taxon>Blattodea</taxon>
        <taxon>Blattoidea</taxon>
        <taxon>Blattidae</taxon>
        <taxon>Blattinae</taxon>
        <taxon>Periplaneta</taxon>
    </lineage>
</organism>
<protein>
    <recommendedName>
        <fullName evidence="1">Reverse transcriptase domain-containing protein</fullName>
    </recommendedName>
</protein>
<sequence length="228" mass="26397">MNGRNVSSSCKRRTQYKGRTLAVITGYSSKEMKNFKEDRSINANLKQTEWSLKPHGSIPTSRLSQIDTLLFADDIVFMATSEDNLQRLVYNFNQMAKSFNMKISTDKSELMAFLGNEPVRSKICINNKIIEQIKNFSYLGYQISYEEEKDLNEKIIKFNRAMGIINQMFKPTLVQKHTRTRIYKTLARPILCFGSEAWTIRNIDSQRFYGGRNEIHASYSGIYENGSH</sequence>
<dbReference type="EMBL" id="JAJSOF020000017">
    <property type="protein sequence ID" value="KAJ4440460.1"/>
    <property type="molecule type" value="Genomic_DNA"/>
</dbReference>
<feature type="domain" description="Reverse transcriptase" evidence="1">
    <location>
        <begin position="65"/>
        <end position="143"/>
    </location>
</feature>
<dbReference type="Pfam" id="PF00078">
    <property type="entry name" value="RVT_1"/>
    <property type="match status" value="1"/>
</dbReference>
<accession>A0ABQ8T443</accession>
<evidence type="ECO:0000313" key="3">
    <source>
        <dbReference type="Proteomes" id="UP001148838"/>
    </source>
</evidence>
<comment type="caution">
    <text evidence="2">The sequence shown here is derived from an EMBL/GenBank/DDBJ whole genome shotgun (WGS) entry which is preliminary data.</text>
</comment>
<proteinExistence type="predicted"/>
<dbReference type="InterPro" id="IPR000477">
    <property type="entry name" value="RT_dom"/>
</dbReference>
<name>A0ABQ8T443_PERAM</name>
<keyword evidence="3" id="KW-1185">Reference proteome</keyword>
<dbReference type="PANTHER" id="PTHR47027:SF20">
    <property type="entry name" value="REVERSE TRANSCRIPTASE-LIKE PROTEIN WITH RNA-DIRECTED DNA POLYMERASE DOMAIN"/>
    <property type="match status" value="1"/>
</dbReference>